<dbReference type="EMBL" id="AOGW02000010">
    <property type="protein sequence ID" value="EMY61265.1"/>
    <property type="molecule type" value="Genomic_DNA"/>
</dbReference>
<dbReference type="GO" id="GO:0008168">
    <property type="term" value="F:methyltransferase activity"/>
    <property type="evidence" value="ECO:0007669"/>
    <property type="project" value="UniProtKB-KW"/>
</dbReference>
<gene>
    <name evidence="2" type="ORF">LEP1GSC203_1256</name>
</gene>
<dbReference type="InterPro" id="IPR027612">
    <property type="entry name" value="Put_MTase_LIC12133"/>
</dbReference>
<proteinExistence type="predicted"/>
<dbReference type="CDD" id="cd00761">
    <property type="entry name" value="Glyco_tranf_GTA_type"/>
    <property type="match status" value="1"/>
</dbReference>
<keyword evidence="3" id="KW-1185">Reference proteome</keyword>
<accession>N1VW33</accession>
<sequence length="572" mass="66569">MKYAPIIIFVYNRPDHTKRVIDSLIANKEASDSDLIIYSDFAKTEGNLKKVNEVRSYLKEIIGFKSIRIIERGENYGLAKSIISGVSEVIDQSESVIVLEDDILVSPYFLQFMNSSLEKYENEEKVASIHGYSYPMDTTNLDDTYFIRGADCWGWATWKRAWQYFEPDGEKLRDQLIREELVARFDYDNTYPFFQMLTDQILGRNNSWAIRWHASIFLKNMLTLYPKESLILNIGLDNSGTHCDDNGYLSQTFSSKKKHNFPSIIQENIEARSRMVTYFRSIAKHQIKKSSPFLKIRVFLRKIAGKLRRILMRMIDVLHSSQTKAEIIFSGNYSNWEEAANICSGYDSDIIIEKVRDSLQLVRDGKAIYERDSVIFNEIQYSQPLLIGLLFASSLSGGKLKVLDFGGSLGSSYYQNRKFLSKLKFVEWSIVEQEKIVSIGKSEFENREIKFFETIIEAVKLRKPETALLSSVLPYIKNPYEVLGLIKSFKFQTILIDRTPFFVEDFPDRITIETVPPEVYSAQYPAWFFNYSRFLDFLSDTYELVEAFESNDRYSLIDAKIIYRALIFMRKK</sequence>
<dbReference type="Pfam" id="PF00535">
    <property type="entry name" value="Glycos_transf_2"/>
    <property type="match status" value="1"/>
</dbReference>
<dbReference type="Proteomes" id="UP000012371">
    <property type="component" value="Unassembled WGS sequence"/>
</dbReference>
<name>N1VW33_9LEPT</name>
<dbReference type="SUPFAM" id="SSF53448">
    <property type="entry name" value="Nucleotide-diphospho-sugar transferases"/>
    <property type="match status" value="1"/>
</dbReference>
<feature type="domain" description="Glycosyltransferase 2-like" evidence="1">
    <location>
        <begin position="6"/>
        <end position="142"/>
    </location>
</feature>
<protein>
    <submittedName>
        <fullName evidence="2">Methyltransferase, TIGR04325 family</fullName>
        <ecNumber evidence="2">2.1.1.-</ecNumber>
    </submittedName>
</protein>
<comment type="caution">
    <text evidence="2">The sequence shown here is derived from an EMBL/GenBank/DDBJ whole genome shotgun (WGS) entry which is preliminary data.</text>
</comment>
<evidence type="ECO:0000259" key="1">
    <source>
        <dbReference type="Pfam" id="PF00535"/>
    </source>
</evidence>
<organism evidence="2 3">
    <name type="scientific">Leptospira terpstrae serovar Hualin str. LT 11-33 = ATCC 700639</name>
    <dbReference type="NCBI Taxonomy" id="1257025"/>
    <lineage>
        <taxon>Bacteria</taxon>
        <taxon>Pseudomonadati</taxon>
        <taxon>Spirochaetota</taxon>
        <taxon>Spirochaetia</taxon>
        <taxon>Leptospirales</taxon>
        <taxon>Leptospiraceae</taxon>
        <taxon>Leptospira</taxon>
    </lineage>
</organism>
<dbReference type="GO" id="GO:0032259">
    <property type="term" value="P:methylation"/>
    <property type="evidence" value="ECO:0007669"/>
    <property type="project" value="UniProtKB-KW"/>
</dbReference>
<dbReference type="STRING" id="1257025.LEP1GSC203_1256"/>
<reference evidence="2" key="1">
    <citation type="submission" date="2013-03" db="EMBL/GenBank/DDBJ databases">
        <authorList>
            <person name="Harkins D.M."/>
            <person name="Durkin A.S."/>
            <person name="Brinkac L.M."/>
            <person name="Haft D.H."/>
            <person name="Selengut J.D."/>
            <person name="Sanka R."/>
            <person name="DePew J."/>
            <person name="Purushe J."/>
            <person name="Hartskeerl R.A."/>
            <person name="Ahmed A."/>
            <person name="van der Linden H."/>
            <person name="Goris M.G.A."/>
            <person name="Vinetz J.M."/>
            <person name="Sutton G.G."/>
            <person name="Nierman W.C."/>
            <person name="Fouts D.E."/>
        </authorList>
    </citation>
    <scope>NUCLEOTIDE SEQUENCE [LARGE SCALE GENOMIC DNA]</scope>
    <source>
        <strain evidence="2">LT 11-33</strain>
    </source>
</reference>
<keyword evidence="2" id="KW-0808">Transferase</keyword>
<dbReference type="InterPro" id="IPR029044">
    <property type="entry name" value="Nucleotide-diphossugar_trans"/>
</dbReference>
<evidence type="ECO:0000313" key="3">
    <source>
        <dbReference type="Proteomes" id="UP000012371"/>
    </source>
</evidence>
<dbReference type="RefSeq" id="WP_002973932.1">
    <property type="nucleotide sequence ID" value="NZ_AOGW02000010.1"/>
</dbReference>
<keyword evidence="2" id="KW-0489">Methyltransferase</keyword>
<dbReference type="Gene3D" id="3.90.550.10">
    <property type="entry name" value="Spore Coat Polysaccharide Biosynthesis Protein SpsA, Chain A"/>
    <property type="match status" value="1"/>
</dbReference>
<dbReference type="NCBIfam" id="TIGR04325">
    <property type="entry name" value="MTase_LIC12133"/>
    <property type="match status" value="1"/>
</dbReference>
<evidence type="ECO:0000313" key="2">
    <source>
        <dbReference type="EMBL" id="EMY61265.1"/>
    </source>
</evidence>
<dbReference type="OrthoDB" id="5180856at2"/>
<dbReference type="EC" id="2.1.1.-" evidence="2"/>
<dbReference type="InterPro" id="IPR001173">
    <property type="entry name" value="Glyco_trans_2-like"/>
</dbReference>
<dbReference type="AlphaFoldDB" id="N1VW33"/>